<reference evidence="4" key="1">
    <citation type="submission" date="2023-05" db="EMBL/GenBank/DDBJ databases">
        <title>Limnohabitans sp. strain HM2-2 Genome sequencing and assembly.</title>
        <authorList>
            <person name="Jung Y."/>
        </authorList>
    </citation>
    <scope>NUCLEOTIDE SEQUENCE</scope>
    <source>
        <strain evidence="4">HM2-2</strain>
    </source>
</reference>
<evidence type="ECO:0000313" key="4">
    <source>
        <dbReference type="EMBL" id="MDI9232314.1"/>
    </source>
</evidence>
<keyword evidence="2" id="KW-0184">Conjugation</keyword>
<accession>A0ABT6X2G8</accession>
<evidence type="ECO:0000256" key="2">
    <source>
        <dbReference type="ARBA" id="ARBA00022971"/>
    </source>
</evidence>
<gene>
    <name evidence="4" type="ORF">QLQ16_00520</name>
</gene>
<feature type="domain" description="MobA/MobL protein" evidence="3">
    <location>
        <begin position="38"/>
        <end position="149"/>
    </location>
</feature>
<evidence type="ECO:0000256" key="1">
    <source>
        <dbReference type="ARBA" id="ARBA00010873"/>
    </source>
</evidence>
<dbReference type="Pfam" id="PF03389">
    <property type="entry name" value="MobA_MobL"/>
    <property type="match status" value="1"/>
</dbReference>
<keyword evidence="5" id="KW-1185">Reference proteome</keyword>
<evidence type="ECO:0000259" key="3">
    <source>
        <dbReference type="Pfam" id="PF03389"/>
    </source>
</evidence>
<evidence type="ECO:0000313" key="5">
    <source>
        <dbReference type="Proteomes" id="UP001431902"/>
    </source>
</evidence>
<organism evidence="4 5">
    <name type="scientific">Limnohabitans lacus</name>
    <dbReference type="NCBI Taxonomy" id="3045173"/>
    <lineage>
        <taxon>Bacteria</taxon>
        <taxon>Pseudomonadati</taxon>
        <taxon>Pseudomonadota</taxon>
        <taxon>Betaproteobacteria</taxon>
        <taxon>Burkholderiales</taxon>
        <taxon>Comamonadaceae</taxon>
        <taxon>Limnohabitans</taxon>
    </lineage>
</organism>
<comment type="similarity">
    <text evidence="1">Belongs to the MobA/MobL family.</text>
</comment>
<dbReference type="RefSeq" id="WP_283222734.1">
    <property type="nucleotide sequence ID" value="NZ_JASGBH010000001.1"/>
</dbReference>
<comment type="caution">
    <text evidence="4">The sequence shown here is derived from an EMBL/GenBank/DDBJ whole genome shotgun (WGS) entry which is preliminary data.</text>
</comment>
<dbReference type="InterPro" id="IPR005053">
    <property type="entry name" value="MobA_MobL"/>
</dbReference>
<dbReference type="Gene3D" id="3.30.930.30">
    <property type="match status" value="1"/>
</dbReference>
<protein>
    <submittedName>
        <fullName evidence="4">MobA/MobL family protein</fullName>
    </submittedName>
</protein>
<proteinExistence type="inferred from homology"/>
<name>A0ABT6X2G8_9BURK</name>
<dbReference type="Proteomes" id="UP001431902">
    <property type="component" value="Unassembled WGS sequence"/>
</dbReference>
<sequence>MATFYVKVKSGLACKNAGQYCAAYISGIGVHGNKHEVEKVIDKNLPAWAKDGEDFFKKADELERANGRAYRGLVIAIPNEAKDKMAWVQSYVDELLQDKHAYRLAYHFDPKKNNPHAHLMFCERGRKFEDKVDDPKAYFTRKNGKDANLKRFDWLTDAKALYLAHIRKVAPDYTPAMTGETKIGPERKNASEEYKAQRQLAIEANAAIRSMGAADAIECCESMLDSIDAEIAAIQSTPEGRARVIHSPAPTFVANAPKRPEKEASKKPNLVKQKIRTTYSTDPVEFVEQISEDVERATQMGLKALEIEGETAKRKAMTAMKQISVYTLDQTAQRLKSQIAPNPFEIPRKPKPPEW</sequence>
<dbReference type="EMBL" id="JASGBH010000001">
    <property type="protein sequence ID" value="MDI9232314.1"/>
    <property type="molecule type" value="Genomic_DNA"/>
</dbReference>